<evidence type="ECO:0000313" key="3">
    <source>
        <dbReference type="Proteomes" id="UP000618931"/>
    </source>
</evidence>
<evidence type="ECO:0000256" key="1">
    <source>
        <dbReference type="SAM" id="Phobius"/>
    </source>
</evidence>
<proteinExistence type="predicted"/>
<name>A0ABS0I2A2_9BACT</name>
<comment type="caution">
    <text evidence="2">The sequence shown here is derived from an EMBL/GenBank/DDBJ whole genome shotgun (WGS) entry which is preliminary data.</text>
</comment>
<dbReference type="RefSeq" id="WP_196292551.1">
    <property type="nucleotide sequence ID" value="NZ_JADQDM010000003.1"/>
</dbReference>
<accession>A0ABS0I2A2</accession>
<feature type="transmembrane region" description="Helical" evidence="1">
    <location>
        <begin position="45"/>
        <end position="66"/>
    </location>
</feature>
<feature type="transmembrane region" description="Helical" evidence="1">
    <location>
        <begin position="6"/>
        <end position="24"/>
    </location>
</feature>
<protein>
    <submittedName>
        <fullName evidence="2">Uncharacterized protein</fullName>
    </submittedName>
</protein>
<keyword evidence="1" id="KW-0812">Transmembrane</keyword>
<organism evidence="2 3">
    <name type="scientific">Hymenobacter ruricola</name>
    <dbReference type="NCBI Taxonomy" id="2791023"/>
    <lineage>
        <taxon>Bacteria</taxon>
        <taxon>Pseudomonadati</taxon>
        <taxon>Bacteroidota</taxon>
        <taxon>Cytophagia</taxon>
        <taxon>Cytophagales</taxon>
        <taxon>Hymenobacteraceae</taxon>
        <taxon>Hymenobacter</taxon>
    </lineage>
</organism>
<reference evidence="2 3" key="1">
    <citation type="submission" date="2020-11" db="EMBL/GenBank/DDBJ databases">
        <authorList>
            <person name="Kim M.K."/>
        </authorList>
    </citation>
    <scope>NUCLEOTIDE SEQUENCE [LARGE SCALE GENOMIC DNA]</scope>
    <source>
        <strain evidence="2 3">BT662</strain>
    </source>
</reference>
<gene>
    <name evidence="2" type="ORF">I2H31_08230</name>
</gene>
<keyword evidence="3" id="KW-1185">Reference proteome</keyword>
<keyword evidence="1" id="KW-1133">Transmembrane helix</keyword>
<dbReference type="Proteomes" id="UP000618931">
    <property type="component" value="Unassembled WGS sequence"/>
</dbReference>
<keyword evidence="1" id="KW-0472">Membrane</keyword>
<evidence type="ECO:0000313" key="2">
    <source>
        <dbReference type="EMBL" id="MBF9221088.1"/>
    </source>
</evidence>
<dbReference type="EMBL" id="JADQDM010000003">
    <property type="protein sequence ID" value="MBF9221088.1"/>
    <property type="molecule type" value="Genomic_DNA"/>
</dbReference>
<sequence>MNNTVVSNNMVGVGLNLVGVLWLSRRYNQLAPEARSLPHKSLGTPLLIGLLLSLIFGFPTLARLFLR</sequence>